<feature type="transmembrane region" description="Helical" evidence="4">
    <location>
        <begin position="88"/>
        <end position="105"/>
    </location>
</feature>
<dbReference type="GO" id="GO:0022857">
    <property type="term" value="F:transmembrane transporter activity"/>
    <property type="evidence" value="ECO:0007669"/>
    <property type="project" value="InterPro"/>
</dbReference>
<dbReference type="Proteomes" id="UP000053467">
    <property type="component" value="Unassembled WGS sequence"/>
</dbReference>
<feature type="transmembrane region" description="Helical" evidence="4">
    <location>
        <begin position="155"/>
        <end position="173"/>
    </location>
</feature>
<dbReference type="PROSITE" id="PS50850">
    <property type="entry name" value="MFS"/>
    <property type="match status" value="1"/>
</dbReference>
<keyword evidence="3 4" id="KW-0472">Membrane</keyword>
<reference evidence="7" key="1">
    <citation type="journal article" date="2015" name="MBio">
        <title>Genome-Resolved Metagenomic Analysis Reveals Roles for Candidate Phyla and Other Microbial Community Members in Biogeochemical Transformations in Oil Reservoirs.</title>
        <authorList>
            <person name="Hu P."/>
            <person name="Tom L."/>
            <person name="Singh A."/>
            <person name="Thomas B.C."/>
            <person name="Baker B.J."/>
            <person name="Piceno Y.M."/>
            <person name="Andersen G.L."/>
            <person name="Banfield J.F."/>
        </authorList>
    </citation>
    <scope>NUCLEOTIDE SEQUENCE [LARGE SCALE GENOMIC DNA]</scope>
</reference>
<feature type="transmembrane region" description="Helical" evidence="4">
    <location>
        <begin position="12"/>
        <end position="34"/>
    </location>
</feature>
<evidence type="ECO:0000313" key="6">
    <source>
        <dbReference type="EMBL" id="KUK87612.1"/>
    </source>
</evidence>
<comment type="caution">
    <text evidence="6">The sequence shown here is derived from an EMBL/GenBank/DDBJ whole genome shotgun (WGS) entry which is preliminary data.</text>
</comment>
<keyword evidence="2 4" id="KW-1133">Transmembrane helix</keyword>
<evidence type="ECO:0000256" key="2">
    <source>
        <dbReference type="ARBA" id="ARBA00022989"/>
    </source>
</evidence>
<evidence type="ECO:0000259" key="5">
    <source>
        <dbReference type="PROSITE" id="PS50850"/>
    </source>
</evidence>
<keyword evidence="1 4" id="KW-0812">Transmembrane</keyword>
<dbReference type="PANTHER" id="PTHR23518">
    <property type="entry name" value="C-METHYLTRANSFERASE"/>
    <property type="match status" value="1"/>
</dbReference>
<sequence length="408" mass="45238">MDSTKINILKRIIGFLGLNRTVLSMLIMVIFLGVGEKMAERFLPLYIVSLGGSSAFVAFLNGMDNLLGALYSFPGGYISDKIGYKKSLIVFILMSMIGYLFVIVFSGWQAVLIGAIFFISWSAISLPAIMSLVSKSVKKEKQTMGVSLHSLVRRIPMGLGPILGGVLIGIYGTIIGVKIAFLCAFVLALVSIFFIKKYMADDPIIRGKGMSIKESFSGINPNLRVLLISDILIRFAEQIPYAFVVIWVVNYLHLSAFQFGILTAIEMVTAMIVYIPIAYLADKFGKKPFVVITFLFFTIFPLIIYYSRTFGMLVIAFIIRGLKEFGEPTRKSLILDLAPIESKASTFGIYYLIRDVTVSAAAFSAGFLWNISPKVNFMTAFAFGITGTLIFLFFGKEKIKRAKVKHTI</sequence>
<evidence type="ECO:0000256" key="4">
    <source>
        <dbReference type="SAM" id="Phobius"/>
    </source>
</evidence>
<dbReference type="Pfam" id="PF07690">
    <property type="entry name" value="MFS_1"/>
    <property type="match status" value="2"/>
</dbReference>
<dbReference type="InterPro" id="IPR020846">
    <property type="entry name" value="MFS_dom"/>
</dbReference>
<dbReference type="AlphaFoldDB" id="A0A117M6W7"/>
<dbReference type="Gene3D" id="1.20.1250.20">
    <property type="entry name" value="MFS general substrate transporter like domains"/>
    <property type="match status" value="2"/>
</dbReference>
<dbReference type="SUPFAM" id="SSF103473">
    <property type="entry name" value="MFS general substrate transporter"/>
    <property type="match status" value="1"/>
</dbReference>
<organism evidence="6 7">
    <name type="scientific">candidate division TA06 bacterium 34_109</name>
    <dbReference type="NCBI Taxonomy" id="1635277"/>
    <lineage>
        <taxon>Bacteria</taxon>
        <taxon>Bacteria division TA06</taxon>
    </lineage>
</organism>
<proteinExistence type="predicted"/>
<accession>A0A117M6W7</accession>
<protein>
    <submittedName>
        <fullName evidence="6">Major facilitator superfamily protein</fullName>
    </submittedName>
</protein>
<feature type="transmembrane region" description="Helical" evidence="4">
    <location>
        <begin position="259"/>
        <end position="281"/>
    </location>
</feature>
<feature type="transmembrane region" description="Helical" evidence="4">
    <location>
        <begin position="288"/>
        <end position="304"/>
    </location>
</feature>
<evidence type="ECO:0000256" key="3">
    <source>
        <dbReference type="ARBA" id="ARBA00023136"/>
    </source>
</evidence>
<dbReference type="PATRIC" id="fig|1635277.3.peg.1191"/>
<dbReference type="PANTHER" id="PTHR23518:SF2">
    <property type="entry name" value="MAJOR FACILITATOR SUPERFAMILY TRANSPORTER"/>
    <property type="match status" value="1"/>
</dbReference>
<feature type="transmembrane region" description="Helical" evidence="4">
    <location>
        <begin position="375"/>
        <end position="395"/>
    </location>
</feature>
<evidence type="ECO:0000313" key="7">
    <source>
        <dbReference type="Proteomes" id="UP000053467"/>
    </source>
</evidence>
<feature type="domain" description="Major facilitator superfamily (MFS) profile" evidence="5">
    <location>
        <begin position="21"/>
        <end position="399"/>
    </location>
</feature>
<dbReference type="InterPro" id="IPR036259">
    <property type="entry name" value="MFS_trans_sf"/>
</dbReference>
<dbReference type="EMBL" id="LGGX01000003">
    <property type="protein sequence ID" value="KUK87612.1"/>
    <property type="molecule type" value="Genomic_DNA"/>
</dbReference>
<dbReference type="InterPro" id="IPR011701">
    <property type="entry name" value="MFS"/>
</dbReference>
<feature type="transmembrane region" description="Helical" evidence="4">
    <location>
        <begin position="111"/>
        <end position="134"/>
    </location>
</feature>
<feature type="transmembrane region" description="Helical" evidence="4">
    <location>
        <begin position="46"/>
        <end position="67"/>
    </location>
</feature>
<name>A0A117M6W7_UNCT6</name>
<gene>
    <name evidence="6" type="ORF">XE03_0503</name>
</gene>
<evidence type="ECO:0000256" key="1">
    <source>
        <dbReference type="ARBA" id="ARBA00022692"/>
    </source>
</evidence>